<accession>A4BED9</accession>
<proteinExistence type="predicted"/>
<keyword evidence="2" id="KW-1133">Transmembrane helix</keyword>
<comment type="caution">
    <text evidence="4">The sequence shown here is derived from an EMBL/GenBank/DDBJ whole genome shotgun (WGS) entry which is preliminary data.</text>
</comment>
<dbReference type="STRING" id="314283.MED297_12837"/>
<name>A4BED9_9GAMM</name>
<evidence type="ECO:0000256" key="2">
    <source>
        <dbReference type="SAM" id="Phobius"/>
    </source>
</evidence>
<gene>
    <name evidence="4" type="ORF">MED297_12837</name>
</gene>
<evidence type="ECO:0000313" key="5">
    <source>
        <dbReference type="Proteomes" id="UP000005953"/>
    </source>
</evidence>
<evidence type="ECO:0000313" key="4">
    <source>
        <dbReference type="EMBL" id="EAR09617.1"/>
    </source>
</evidence>
<dbReference type="Gene3D" id="3.30.565.10">
    <property type="entry name" value="Histidine kinase-like ATPase, C-terminal domain"/>
    <property type="match status" value="1"/>
</dbReference>
<sequence>MERLGVNNRSRLKHLLILSILTWVVAVATVGYLSYSQYPVMVWALSLAPLLLSGVFAMMTLNQSQTELAEANRQHSRTKRHVQELQLKIDRFEYDARKAAEMRRIVLNSTQEKDHSLRNMALALDHAMDEILTVVDGLEPEDAELIRTRVEGMKRYSADLQGLARLELKSELPARIEIDFLKALNELIEGWSTFGKSHKVKIRLDNPEEQMPLYSDLNWIDNLLTRVVQALIRMNYDSTLKIHIIGYTDAELGEALRIELSIQGRELSEAQLKSILTEYLSIVEDGQEIGPGLSFVVARRMTQLLNGFMDVTQGPAGTEVLIVLPRNPITDDDEDSTVI</sequence>
<feature type="domain" description="Histidine kinase" evidence="3">
    <location>
        <begin position="112"/>
        <end position="328"/>
    </location>
</feature>
<protein>
    <recommendedName>
        <fullName evidence="3">Histidine kinase domain-containing protein</fullName>
    </recommendedName>
</protein>
<dbReference type="Proteomes" id="UP000005953">
    <property type="component" value="Unassembled WGS sequence"/>
</dbReference>
<reference evidence="4 5" key="1">
    <citation type="submission" date="2006-02" db="EMBL/GenBank/DDBJ databases">
        <authorList>
            <person name="Pinhassi J."/>
            <person name="Pedros-Alio C."/>
            <person name="Ferriera S."/>
            <person name="Johnson J."/>
            <person name="Kravitz S."/>
            <person name="Halpern A."/>
            <person name="Remington K."/>
            <person name="Beeson K."/>
            <person name="Tran B."/>
            <person name="Rogers Y.-H."/>
            <person name="Friedman R."/>
            <person name="Venter J.C."/>
        </authorList>
    </citation>
    <scope>NUCLEOTIDE SEQUENCE [LARGE SCALE GENOMIC DNA]</scope>
    <source>
        <strain evidence="4 5">MED297</strain>
    </source>
</reference>
<keyword evidence="2" id="KW-0472">Membrane</keyword>
<keyword evidence="1" id="KW-0175">Coiled coil</keyword>
<dbReference type="InterPro" id="IPR005467">
    <property type="entry name" value="His_kinase_dom"/>
</dbReference>
<dbReference type="EMBL" id="AAOE01000009">
    <property type="protein sequence ID" value="EAR09617.1"/>
    <property type="molecule type" value="Genomic_DNA"/>
</dbReference>
<dbReference type="PROSITE" id="PS50109">
    <property type="entry name" value="HIS_KIN"/>
    <property type="match status" value="1"/>
</dbReference>
<dbReference type="InterPro" id="IPR036890">
    <property type="entry name" value="HATPase_C_sf"/>
</dbReference>
<keyword evidence="5" id="KW-1185">Reference proteome</keyword>
<dbReference type="HOGENOM" id="CLU_818530_0_0_6"/>
<feature type="coiled-coil region" evidence="1">
    <location>
        <begin position="61"/>
        <end position="102"/>
    </location>
</feature>
<feature type="transmembrane region" description="Helical" evidence="2">
    <location>
        <begin position="41"/>
        <end position="61"/>
    </location>
</feature>
<evidence type="ECO:0000256" key="1">
    <source>
        <dbReference type="SAM" id="Coils"/>
    </source>
</evidence>
<evidence type="ECO:0000259" key="3">
    <source>
        <dbReference type="PROSITE" id="PS50109"/>
    </source>
</evidence>
<dbReference type="SUPFAM" id="SSF55874">
    <property type="entry name" value="ATPase domain of HSP90 chaperone/DNA topoisomerase II/histidine kinase"/>
    <property type="match status" value="1"/>
</dbReference>
<feature type="transmembrane region" description="Helical" evidence="2">
    <location>
        <begin position="12"/>
        <end position="35"/>
    </location>
</feature>
<dbReference type="AlphaFoldDB" id="A4BED9"/>
<keyword evidence="2" id="KW-0812">Transmembrane</keyword>
<organism evidence="4 5">
    <name type="scientific">Reinekea blandensis MED297</name>
    <dbReference type="NCBI Taxonomy" id="314283"/>
    <lineage>
        <taxon>Bacteria</taxon>
        <taxon>Pseudomonadati</taxon>
        <taxon>Pseudomonadota</taxon>
        <taxon>Gammaproteobacteria</taxon>
        <taxon>Oceanospirillales</taxon>
        <taxon>Saccharospirillaceae</taxon>
        <taxon>Reinekea</taxon>
    </lineage>
</organism>